<feature type="coiled-coil region" evidence="1">
    <location>
        <begin position="107"/>
        <end position="134"/>
    </location>
</feature>
<feature type="compositionally biased region" description="Basic and acidic residues" evidence="2">
    <location>
        <begin position="140"/>
        <end position="150"/>
    </location>
</feature>
<proteinExistence type="predicted"/>
<protein>
    <submittedName>
        <fullName evidence="3">Uncharacterized protein</fullName>
    </submittedName>
</protein>
<evidence type="ECO:0000256" key="2">
    <source>
        <dbReference type="SAM" id="MobiDB-lite"/>
    </source>
</evidence>
<feature type="region of interest" description="Disordered" evidence="2">
    <location>
        <begin position="340"/>
        <end position="381"/>
    </location>
</feature>
<feature type="region of interest" description="Disordered" evidence="2">
    <location>
        <begin position="134"/>
        <end position="155"/>
    </location>
</feature>
<evidence type="ECO:0000313" key="4">
    <source>
        <dbReference type="Proteomes" id="UP000075714"/>
    </source>
</evidence>
<dbReference type="OrthoDB" id="537085at2759"/>
<reference evidence="4" key="1">
    <citation type="journal article" date="2016" name="Nat. Commun.">
        <title>The Gonium pectorale genome demonstrates co-option of cell cycle regulation during the evolution of multicellularity.</title>
        <authorList>
            <person name="Hanschen E.R."/>
            <person name="Marriage T.N."/>
            <person name="Ferris P.J."/>
            <person name="Hamaji T."/>
            <person name="Toyoda A."/>
            <person name="Fujiyama A."/>
            <person name="Neme R."/>
            <person name="Noguchi H."/>
            <person name="Minakuchi Y."/>
            <person name="Suzuki M."/>
            <person name="Kawai-Toyooka H."/>
            <person name="Smith D.R."/>
            <person name="Sparks H."/>
            <person name="Anderson J."/>
            <person name="Bakaric R."/>
            <person name="Luria V."/>
            <person name="Karger A."/>
            <person name="Kirschner M.W."/>
            <person name="Durand P.M."/>
            <person name="Michod R.E."/>
            <person name="Nozaki H."/>
            <person name="Olson B.J."/>
        </authorList>
    </citation>
    <scope>NUCLEOTIDE SEQUENCE [LARGE SCALE GENOMIC DNA]</scope>
    <source>
        <strain evidence="4">NIES-2863</strain>
    </source>
</reference>
<feature type="region of interest" description="Disordered" evidence="2">
    <location>
        <begin position="244"/>
        <end position="263"/>
    </location>
</feature>
<evidence type="ECO:0000256" key="1">
    <source>
        <dbReference type="SAM" id="Coils"/>
    </source>
</evidence>
<keyword evidence="4" id="KW-1185">Reference proteome</keyword>
<dbReference type="EMBL" id="LSYV01000032">
    <property type="protein sequence ID" value="KXZ48024.1"/>
    <property type="molecule type" value="Genomic_DNA"/>
</dbReference>
<organism evidence="3 4">
    <name type="scientific">Gonium pectorale</name>
    <name type="common">Green alga</name>
    <dbReference type="NCBI Taxonomy" id="33097"/>
    <lineage>
        <taxon>Eukaryota</taxon>
        <taxon>Viridiplantae</taxon>
        <taxon>Chlorophyta</taxon>
        <taxon>core chlorophytes</taxon>
        <taxon>Chlorophyceae</taxon>
        <taxon>CS clade</taxon>
        <taxon>Chlamydomonadales</taxon>
        <taxon>Volvocaceae</taxon>
        <taxon>Gonium</taxon>
    </lineage>
</organism>
<name>A0A150GDW3_GONPE</name>
<feature type="compositionally biased region" description="Gly residues" evidence="2">
    <location>
        <begin position="185"/>
        <end position="206"/>
    </location>
</feature>
<feature type="compositionally biased region" description="Pro residues" evidence="2">
    <location>
        <begin position="438"/>
        <end position="459"/>
    </location>
</feature>
<keyword evidence="1" id="KW-0175">Coiled coil</keyword>
<sequence length="459" mass="46350">MLPDPNALLPRPAYAKNPLYDAGDVVRATLSEGIAAGIIRNGNTSQPGGVEATVAMPSSHRHEAALAPFLDSIRSHQGDPMYAAFSAQMSQLYQVFRDLYDQDQVEIRQLLGALESQKQQLAAMATENTAVKQQLQAAASRERERERELAAAKQSAAAAAATAAAGRTDGGRRRLMSALSSHAADGGGGALMHDPGGGGGRGGASGPGPDSSVGGGGDEGPYVAVLERALAAYLGSRGVAVDGRGGDTGGGGGEPAAPEGRLWGGLRRGRRRRGLLAEPSLKADSLEVGDVAAVAEGDDGGPLFDFAVACGVVQVKPRHLNYTLTVRSMLGFTDTALPASAPPPPPLPPNATAAAAPAAAAPAGNGTATNGTAAEECHDSFGLPRNATLPAAATGPFAGRRCQRCPLLQPGTAYVALIVGDGGRSTGIVRLRFTTAAAPPPPSPPSPPPPPPSPVQAPG</sequence>
<dbReference type="Proteomes" id="UP000075714">
    <property type="component" value="Unassembled WGS sequence"/>
</dbReference>
<evidence type="ECO:0000313" key="3">
    <source>
        <dbReference type="EMBL" id="KXZ48024.1"/>
    </source>
</evidence>
<feature type="region of interest" description="Disordered" evidence="2">
    <location>
        <begin position="432"/>
        <end position="459"/>
    </location>
</feature>
<feature type="compositionally biased region" description="Low complexity" evidence="2">
    <location>
        <begin position="350"/>
        <end position="374"/>
    </location>
</feature>
<accession>A0A150GDW3</accession>
<feature type="region of interest" description="Disordered" evidence="2">
    <location>
        <begin position="182"/>
        <end position="219"/>
    </location>
</feature>
<feature type="compositionally biased region" description="Pro residues" evidence="2">
    <location>
        <begin position="340"/>
        <end position="349"/>
    </location>
</feature>
<dbReference type="AlphaFoldDB" id="A0A150GDW3"/>
<gene>
    <name evidence="3" type="ORF">GPECTOR_31g388</name>
</gene>
<comment type="caution">
    <text evidence="3">The sequence shown here is derived from an EMBL/GenBank/DDBJ whole genome shotgun (WGS) entry which is preliminary data.</text>
</comment>